<dbReference type="Gene3D" id="3.30.70.100">
    <property type="match status" value="1"/>
</dbReference>
<accession>A0A6J6A7Z9</accession>
<dbReference type="SUPFAM" id="SSF54909">
    <property type="entry name" value="Dimeric alpha+beta barrel"/>
    <property type="match status" value="1"/>
</dbReference>
<dbReference type="GO" id="GO:0003824">
    <property type="term" value="F:catalytic activity"/>
    <property type="evidence" value="ECO:0007669"/>
    <property type="project" value="TreeGrafter"/>
</dbReference>
<reference evidence="2" key="1">
    <citation type="submission" date="2020-05" db="EMBL/GenBank/DDBJ databases">
        <authorList>
            <person name="Chiriac C."/>
            <person name="Salcher M."/>
            <person name="Ghai R."/>
            <person name="Kavagutti S V."/>
        </authorList>
    </citation>
    <scope>NUCLEOTIDE SEQUENCE</scope>
</reference>
<evidence type="ECO:0000313" key="4">
    <source>
        <dbReference type="EMBL" id="CAB4913644.1"/>
    </source>
</evidence>
<dbReference type="InterPro" id="IPR050744">
    <property type="entry name" value="AI-2_Isomerase_LsrG"/>
</dbReference>
<dbReference type="InterPro" id="IPR011008">
    <property type="entry name" value="Dimeric_a/b-barrel"/>
</dbReference>
<dbReference type="EMBL" id="CAFBMT010000002">
    <property type="protein sequence ID" value="CAB4913644.1"/>
    <property type="molecule type" value="Genomic_DNA"/>
</dbReference>
<protein>
    <submittedName>
        <fullName evidence="2">Unannotated protein</fullName>
    </submittedName>
</protein>
<dbReference type="PANTHER" id="PTHR33336">
    <property type="entry name" value="QUINOL MONOOXYGENASE YGIN-RELATED"/>
    <property type="match status" value="1"/>
</dbReference>
<dbReference type="EMBL" id="CAEZYF010000004">
    <property type="protein sequence ID" value="CAB4713017.1"/>
    <property type="molecule type" value="Genomic_DNA"/>
</dbReference>
<dbReference type="PROSITE" id="PS51725">
    <property type="entry name" value="ABM"/>
    <property type="match status" value="1"/>
</dbReference>
<organism evidence="2">
    <name type="scientific">freshwater metagenome</name>
    <dbReference type="NCBI Taxonomy" id="449393"/>
    <lineage>
        <taxon>unclassified sequences</taxon>
        <taxon>metagenomes</taxon>
        <taxon>ecological metagenomes</taxon>
    </lineage>
</organism>
<name>A0A6J6A7Z9_9ZZZZ</name>
<feature type="domain" description="ABM" evidence="1">
    <location>
        <begin position="4"/>
        <end position="92"/>
    </location>
</feature>
<gene>
    <name evidence="3" type="ORF">UFOPK2656_00794</name>
    <name evidence="4" type="ORF">UFOPK3651_00377</name>
    <name evidence="2" type="ORF">UFOPK4189_00198</name>
</gene>
<evidence type="ECO:0000313" key="2">
    <source>
        <dbReference type="EMBL" id="CAB4362423.1"/>
    </source>
</evidence>
<dbReference type="PANTHER" id="PTHR33336:SF3">
    <property type="entry name" value="ABM DOMAIN-CONTAINING PROTEIN"/>
    <property type="match status" value="1"/>
</dbReference>
<evidence type="ECO:0000313" key="3">
    <source>
        <dbReference type="EMBL" id="CAB4713017.1"/>
    </source>
</evidence>
<evidence type="ECO:0000259" key="1">
    <source>
        <dbReference type="PROSITE" id="PS51725"/>
    </source>
</evidence>
<proteinExistence type="predicted"/>
<dbReference type="AlphaFoldDB" id="A0A6J6A7Z9"/>
<dbReference type="EMBL" id="CAESGF010000001">
    <property type="protein sequence ID" value="CAB4362423.1"/>
    <property type="molecule type" value="Genomic_DNA"/>
</dbReference>
<dbReference type="InterPro" id="IPR007138">
    <property type="entry name" value="ABM_dom"/>
</dbReference>
<dbReference type="Pfam" id="PF03992">
    <property type="entry name" value="ABM"/>
    <property type="match status" value="1"/>
</dbReference>
<sequence length="101" mass="11203">MSKVALWVRIPVKPGTRAEAAEAFQFALDHTMQDDGAIHYILSEEEADPDALFVWELYANQEAFLGHASAPWFKEFGGLLAQFAAGKPEMHFLNPLKGKGL</sequence>